<feature type="transmembrane region" description="Helical" evidence="1">
    <location>
        <begin position="33"/>
        <end position="55"/>
    </location>
</feature>
<name>A0ABT9AE86_9BACT</name>
<feature type="transmembrane region" description="Helical" evidence="1">
    <location>
        <begin position="67"/>
        <end position="83"/>
    </location>
</feature>
<keyword evidence="1" id="KW-1133">Transmembrane helix</keyword>
<evidence type="ECO:0000256" key="1">
    <source>
        <dbReference type="SAM" id="Phobius"/>
    </source>
</evidence>
<reference evidence="2" key="1">
    <citation type="submission" date="2023-07" db="EMBL/GenBank/DDBJ databases">
        <authorList>
            <person name="Kim M.K."/>
        </authorList>
    </citation>
    <scope>NUCLEOTIDE SEQUENCE</scope>
    <source>
        <strain evidence="2">M29</strain>
    </source>
</reference>
<dbReference type="EMBL" id="JAUQSX010000006">
    <property type="protein sequence ID" value="MDO7847311.1"/>
    <property type="molecule type" value="Genomic_DNA"/>
</dbReference>
<keyword evidence="1" id="KW-0812">Transmembrane</keyword>
<proteinExistence type="predicted"/>
<dbReference type="RefSeq" id="WP_305011988.1">
    <property type="nucleotide sequence ID" value="NZ_JAUQSX010000006.1"/>
</dbReference>
<evidence type="ECO:0008006" key="4">
    <source>
        <dbReference type="Google" id="ProtNLM"/>
    </source>
</evidence>
<feature type="transmembrane region" description="Helical" evidence="1">
    <location>
        <begin position="7"/>
        <end position="27"/>
    </location>
</feature>
<keyword evidence="1" id="KW-0472">Membrane</keyword>
<gene>
    <name evidence="2" type="ORF">Q5H92_13140</name>
</gene>
<keyword evidence="3" id="KW-1185">Reference proteome</keyword>
<comment type="caution">
    <text evidence="2">The sequence shown here is derived from an EMBL/GenBank/DDBJ whole genome shotgun (WGS) entry which is preliminary data.</text>
</comment>
<evidence type="ECO:0000313" key="2">
    <source>
        <dbReference type="EMBL" id="MDO7847311.1"/>
    </source>
</evidence>
<sequence length="204" mass="22037">MLKDAPFVPVVLFCFGVVAPYVQTLLVPHTLSAMPLVTDFVALLVLTGAAVALAVAAKQRGYPGRGLLYPAVAVLAIVGYFRSQDALQHGGEYLDFRSRKTRIEAHVAALQTSPTARAAALAATVTVRYRGYPGLSEGVAGYDVLPSRIILCTTGGANSERYWGYAYSPAGEQPSREEEATLGGAFFQWRHLEGPWYAWARSDQ</sequence>
<organism evidence="2 3">
    <name type="scientific">Hymenobacter mellowenesis</name>
    <dbReference type="NCBI Taxonomy" id="3063995"/>
    <lineage>
        <taxon>Bacteria</taxon>
        <taxon>Pseudomonadati</taxon>
        <taxon>Bacteroidota</taxon>
        <taxon>Cytophagia</taxon>
        <taxon>Cytophagales</taxon>
        <taxon>Hymenobacteraceae</taxon>
        <taxon>Hymenobacter</taxon>
    </lineage>
</organism>
<accession>A0ABT9AE86</accession>
<evidence type="ECO:0000313" key="3">
    <source>
        <dbReference type="Proteomes" id="UP001167796"/>
    </source>
</evidence>
<protein>
    <recommendedName>
        <fullName evidence="4">DUF4131 domain-containing protein</fullName>
    </recommendedName>
</protein>
<dbReference type="Proteomes" id="UP001167796">
    <property type="component" value="Unassembled WGS sequence"/>
</dbReference>